<name>A0A1L8D9Z4_9DIPT</name>
<sequence length="204" mass="22812">MPIFNKCCCCIALPTGGIILGVLGAINSLIGIILPILALIHLDNFFDTIQEDRNNNFNEPAVIGRDVFNMTDDEHPPPTKEQIEIARLLLKIILVVIVIVNVFVLLSSIFLIVGAKTKRKEFILPYLISDAFGIGFMILYFINNAINGPSVAQGIFSALIYLLLAGYLWLCVFSLYQWIKENNRPPPTVRTHYPEQQAVYSTMA</sequence>
<feature type="transmembrane region" description="Helical" evidence="1">
    <location>
        <begin position="12"/>
        <end position="40"/>
    </location>
</feature>
<reference evidence="2" key="1">
    <citation type="submission" date="2016-12" db="EMBL/GenBank/DDBJ databases">
        <title>An insight into the sialome and mialome of the sand fly, Nyssomyia neivai.</title>
        <authorList>
            <person name="Sebastian V."/>
            <person name="Goulart T.M."/>
            <person name="Oliveira W."/>
            <person name="Calvo E."/>
            <person name="Oliveira L.F."/>
            <person name="Pinto M.C."/>
            <person name="Rosselino A.M."/>
            <person name="Ribeiro J.M."/>
        </authorList>
    </citation>
    <scope>NUCLEOTIDE SEQUENCE</scope>
</reference>
<feature type="transmembrane region" description="Helical" evidence="1">
    <location>
        <begin position="88"/>
        <end position="115"/>
    </location>
</feature>
<feature type="transmembrane region" description="Helical" evidence="1">
    <location>
        <begin position="122"/>
        <end position="142"/>
    </location>
</feature>
<accession>A0A1L8D9Z4</accession>
<dbReference type="PANTHER" id="PTHR36694">
    <property type="entry name" value="PASIFLORA 1, ISOFORM A-RELATED"/>
    <property type="match status" value="1"/>
</dbReference>
<keyword evidence="1" id="KW-1133">Transmembrane helix</keyword>
<dbReference type="InterPro" id="IPR031720">
    <property type="entry name" value="DUF4728"/>
</dbReference>
<evidence type="ECO:0000313" key="2">
    <source>
        <dbReference type="EMBL" id="JAV03296.1"/>
    </source>
</evidence>
<keyword evidence="1" id="KW-0812">Transmembrane</keyword>
<evidence type="ECO:0000256" key="1">
    <source>
        <dbReference type="SAM" id="Phobius"/>
    </source>
</evidence>
<proteinExistence type="predicted"/>
<dbReference type="PANTHER" id="PTHR36694:SF11">
    <property type="entry name" value="LP21121P-RELATED"/>
    <property type="match status" value="1"/>
</dbReference>
<dbReference type="AlphaFoldDB" id="A0A1L8D9Z4"/>
<dbReference type="Pfam" id="PF15860">
    <property type="entry name" value="DUF4728"/>
    <property type="match status" value="1"/>
</dbReference>
<dbReference type="EMBL" id="GFDF01010788">
    <property type="protein sequence ID" value="JAV03296.1"/>
    <property type="molecule type" value="Transcribed_RNA"/>
</dbReference>
<feature type="transmembrane region" description="Helical" evidence="1">
    <location>
        <begin position="154"/>
        <end position="176"/>
    </location>
</feature>
<keyword evidence="1" id="KW-0472">Membrane</keyword>
<organism evidence="2">
    <name type="scientific">Nyssomyia neivai</name>
    <dbReference type="NCBI Taxonomy" id="330878"/>
    <lineage>
        <taxon>Eukaryota</taxon>
        <taxon>Metazoa</taxon>
        <taxon>Ecdysozoa</taxon>
        <taxon>Arthropoda</taxon>
        <taxon>Hexapoda</taxon>
        <taxon>Insecta</taxon>
        <taxon>Pterygota</taxon>
        <taxon>Neoptera</taxon>
        <taxon>Endopterygota</taxon>
        <taxon>Diptera</taxon>
        <taxon>Nematocera</taxon>
        <taxon>Psychodoidea</taxon>
        <taxon>Psychodidae</taxon>
        <taxon>Nyssomyia</taxon>
    </lineage>
</organism>
<protein>
    <submittedName>
        <fullName evidence="2">Putative membrane protein</fullName>
    </submittedName>
</protein>